<dbReference type="Pfam" id="PF01535">
    <property type="entry name" value="PPR"/>
    <property type="match status" value="1"/>
</dbReference>
<dbReference type="PANTHER" id="PTHR47493">
    <property type="entry name" value="OS08G0520200 PROTEIN"/>
    <property type="match status" value="1"/>
</dbReference>
<dbReference type="EMBL" id="JAATIQ010000167">
    <property type="protein sequence ID" value="KAF4374573.1"/>
    <property type="molecule type" value="Genomic_DNA"/>
</dbReference>
<feature type="repeat" description="PPR" evidence="2">
    <location>
        <begin position="136"/>
        <end position="170"/>
    </location>
</feature>
<evidence type="ECO:0000313" key="3">
    <source>
        <dbReference type="EMBL" id="KAF4374573.1"/>
    </source>
</evidence>
<feature type="repeat" description="PPR" evidence="2">
    <location>
        <begin position="206"/>
        <end position="240"/>
    </location>
</feature>
<organism evidence="3 4">
    <name type="scientific">Cannabis sativa</name>
    <name type="common">Hemp</name>
    <name type="synonym">Marijuana</name>
    <dbReference type="NCBI Taxonomy" id="3483"/>
    <lineage>
        <taxon>Eukaryota</taxon>
        <taxon>Viridiplantae</taxon>
        <taxon>Streptophyta</taxon>
        <taxon>Embryophyta</taxon>
        <taxon>Tracheophyta</taxon>
        <taxon>Spermatophyta</taxon>
        <taxon>Magnoliopsida</taxon>
        <taxon>eudicotyledons</taxon>
        <taxon>Gunneridae</taxon>
        <taxon>Pentapetalae</taxon>
        <taxon>rosids</taxon>
        <taxon>fabids</taxon>
        <taxon>Rosales</taxon>
        <taxon>Cannabaceae</taxon>
        <taxon>Cannabis</taxon>
    </lineage>
</organism>
<dbReference type="AlphaFoldDB" id="A0A7J6FUZ7"/>
<sequence length="548" mass="63288">MMMMMNLQTIAKPVITITTTTTVNGFFFLSSNISIKSKPKLQQFHCLSLSTSNTPNKNTQHTTLLVDTFHEHRILKNLFNKLNKTDSCPLQLLKQDGDWTKQNFWAVVTFLRHHSRSLEILQLFGMWKNIEKSRINELNYNKTIRVLVEDDLIEEAELLFDEMKNHGLSLSLETYNSIIHGFARKGFFDKALHYLDEMKELNVAPESDTYDGLIEAYAKHEMYDEIGMCLKKMKLNDCPPDHITYNLLMKEFSRAGLLKKMESVYHTMVSKKMYLQPSTLIKMLEAYAKFGILDKMDKFYTRVLILKIPLGEDLIRKLAEIYINNYMFSKLETLGIDLSSTFGETELLWCLRLLSYACLLSRKGMDSVIQEMSDAKFPWNVTTVNIIMLTQLKMKDFTHLRISLSQLTYTVKPDIISIGILYDAISMGFDGTRVFETWRTMGFLSEAVEMNTDPVVLTAFGKGHFLKSCETVYASLEPNLEKKRHGHTIISSIWCPNHKGRFTRAAMTCKRKVNSIGRNTVSKNMNKMQLLLISLGRKIEKKKKLVII</sequence>
<name>A0A7J6FUZ7_CANSA</name>
<dbReference type="Pfam" id="PF13812">
    <property type="entry name" value="PPR_3"/>
    <property type="match status" value="1"/>
</dbReference>
<keyword evidence="4" id="KW-1185">Reference proteome</keyword>
<dbReference type="Proteomes" id="UP000583929">
    <property type="component" value="Unassembled WGS sequence"/>
</dbReference>
<evidence type="ECO:0000313" key="4">
    <source>
        <dbReference type="Proteomes" id="UP000583929"/>
    </source>
</evidence>
<keyword evidence="1" id="KW-0677">Repeat</keyword>
<feature type="repeat" description="PPR" evidence="2">
    <location>
        <begin position="241"/>
        <end position="275"/>
    </location>
</feature>
<dbReference type="PROSITE" id="PS51375">
    <property type="entry name" value="PPR"/>
    <property type="match status" value="4"/>
</dbReference>
<comment type="caution">
    <text evidence="3">The sequence shown here is derived from an EMBL/GenBank/DDBJ whole genome shotgun (WGS) entry which is preliminary data.</text>
</comment>
<evidence type="ECO:0000256" key="1">
    <source>
        <dbReference type="ARBA" id="ARBA00022737"/>
    </source>
</evidence>
<protein>
    <recommendedName>
        <fullName evidence="5">Pentatricopeptide repeat-containing protein</fullName>
    </recommendedName>
</protein>
<dbReference type="InterPro" id="IPR002885">
    <property type="entry name" value="PPR_rpt"/>
</dbReference>
<accession>A0A7J6FUZ7</accession>
<evidence type="ECO:0000256" key="2">
    <source>
        <dbReference type="PROSITE-ProRule" id="PRU00708"/>
    </source>
</evidence>
<reference evidence="3 4" key="1">
    <citation type="journal article" date="2020" name="bioRxiv">
        <title>Sequence and annotation of 42 cannabis genomes reveals extensive copy number variation in cannabinoid synthesis and pathogen resistance genes.</title>
        <authorList>
            <person name="Mckernan K.J."/>
            <person name="Helbert Y."/>
            <person name="Kane L.T."/>
            <person name="Ebling H."/>
            <person name="Zhang L."/>
            <person name="Liu B."/>
            <person name="Eaton Z."/>
            <person name="Mclaughlin S."/>
            <person name="Kingan S."/>
            <person name="Baybayan P."/>
            <person name="Concepcion G."/>
            <person name="Jordan M."/>
            <person name="Riva A."/>
            <person name="Barbazuk W."/>
            <person name="Harkins T."/>
        </authorList>
    </citation>
    <scope>NUCLEOTIDE SEQUENCE [LARGE SCALE GENOMIC DNA]</scope>
    <source>
        <strain evidence="4">cv. Jamaican Lion 4</strain>
        <tissue evidence="3">Leaf</tissue>
    </source>
</reference>
<proteinExistence type="predicted"/>
<feature type="repeat" description="PPR" evidence="2">
    <location>
        <begin position="171"/>
        <end position="205"/>
    </location>
</feature>
<evidence type="ECO:0008006" key="5">
    <source>
        <dbReference type="Google" id="ProtNLM"/>
    </source>
</evidence>
<dbReference type="InterPro" id="IPR011990">
    <property type="entry name" value="TPR-like_helical_dom_sf"/>
</dbReference>
<dbReference type="Gene3D" id="1.25.40.10">
    <property type="entry name" value="Tetratricopeptide repeat domain"/>
    <property type="match status" value="1"/>
</dbReference>
<gene>
    <name evidence="3" type="ORF">G4B88_004825</name>
</gene>
<dbReference type="NCBIfam" id="TIGR00756">
    <property type="entry name" value="PPR"/>
    <property type="match status" value="3"/>
</dbReference>
<dbReference type="PANTHER" id="PTHR47493:SF3">
    <property type="entry name" value="PENTACOTRIPEPTIDE-REPEAT REGION OF PRORP DOMAIN-CONTAINING PROTEIN"/>
    <property type="match status" value="1"/>
</dbReference>